<dbReference type="Proteomes" id="UP000245168">
    <property type="component" value="Unassembled WGS sequence"/>
</dbReference>
<evidence type="ECO:0000313" key="23">
    <source>
        <dbReference type="EMBL" id="PWE18365.1"/>
    </source>
</evidence>
<evidence type="ECO:0000259" key="22">
    <source>
        <dbReference type="SMART" id="SM00479"/>
    </source>
</evidence>
<dbReference type="NCBIfam" id="TIGR01406">
    <property type="entry name" value="dnaQ_proteo"/>
    <property type="match status" value="1"/>
</dbReference>
<dbReference type="InterPro" id="IPR036397">
    <property type="entry name" value="RNaseH_sf"/>
</dbReference>
<evidence type="ECO:0000256" key="17">
    <source>
        <dbReference type="PIRSR" id="PIRSR606309-1"/>
    </source>
</evidence>
<feature type="active site" description="Proton acceptor" evidence="17">
    <location>
        <position position="151"/>
    </location>
</feature>
<dbReference type="FunFam" id="3.30.420.10:FF:000012">
    <property type="entry name" value="DNA polymerase III subunit epsilon"/>
    <property type="match status" value="1"/>
</dbReference>
<evidence type="ECO:0000256" key="6">
    <source>
        <dbReference type="ARBA" id="ARBA00022705"/>
    </source>
</evidence>
<feature type="region of interest" description="Disordered" evidence="21">
    <location>
        <begin position="188"/>
        <end position="208"/>
    </location>
</feature>
<comment type="cofactor">
    <cofactor evidence="1 20">
        <name>Mn(2+)</name>
        <dbReference type="ChEBI" id="CHEBI:29035"/>
    </cofactor>
</comment>
<evidence type="ECO:0000256" key="2">
    <source>
        <dbReference type="ARBA" id="ARBA00012417"/>
    </source>
</evidence>
<keyword evidence="11 19" id="KW-0460">Magnesium</keyword>
<evidence type="ECO:0000256" key="10">
    <source>
        <dbReference type="ARBA" id="ARBA00022839"/>
    </source>
</evidence>
<dbReference type="PANTHER" id="PTHR30231">
    <property type="entry name" value="DNA POLYMERASE III SUBUNIT EPSILON"/>
    <property type="match status" value="1"/>
</dbReference>
<feature type="binding site" evidence="19">
    <location>
        <position position="156"/>
    </location>
    <ligand>
        <name>a divalent metal cation</name>
        <dbReference type="ChEBI" id="CHEBI:60240"/>
        <label>1</label>
        <note>catalytic</note>
    </ligand>
</feature>
<dbReference type="GO" id="GO:0003887">
    <property type="term" value="F:DNA-directed DNA polymerase activity"/>
    <property type="evidence" value="ECO:0007669"/>
    <property type="project" value="UniProtKB-KW"/>
</dbReference>
<keyword evidence="4 20" id="KW-0808">Transferase</keyword>
<comment type="function">
    <text evidence="14 20">DNA polymerase III is a complex, multichain enzyme responsible for most of the replicative synthesis in bacteria. The epsilon subunit contain the editing function and is a proofreading 3'-5' exonuclease.</text>
</comment>
<comment type="catalytic activity">
    <reaction evidence="16 20">
        <text>DNA(n) + a 2'-deoxyribonucleoside 5'-triphosphate = DNA(n+1) + diphosphate</text>
        <dbReference type="Rhea" id="RHEA:22508"/>
        <dbReference type="Rhea" id="RHEA-COMP:17339"/>
        <dbReference type="Rhea" id="RHEA-COMP:17340"/>
        <dbReference type="ChEBI" id="CHEBI:33019"/>
        <dbReference type="ChEBI" id="CHEBI:61560"/>
        <dbReference type="ChEBI" id="CHEBI:173112"/>
        <dbReference type="EC" id="2.7.7.7"/>
    </reaction>
</comment>
<dbReference type="NCBIfam" id="TIGR00573">
    <property type="entry name" value="dnaq"/>
    <property type="match status" value="1"/>
</dbReference>
<keyword evidence="9 20" id="KW-0378">Hydrolase</keyword>
<protein>
    <recommendedName>
        <fullName evidence="3 20">DNA polymerase III subunit epsilon</fullName>
        <ecNumber evidence="2 20">2.7.7.7</ecNumber>
    </recommendedName>
</protein>
<feature type="binding site" evidence="18">
    <location>
        <position position="53"/>
    </location>
    <ligand>
        <name>substrate</name>
    </ligand>
</feature>
<dbReference type="Gene3D" id="3.30.420.10">
    <property type="entry name" value="Ribonuclease H-like superfamily/Ribonuclease H"/>
    <property type="match status" value="1"/>
</dbReference>
<dbReference type="SUPFAM" id="SSF53098">
    <property type="entry name" value="Ribonuclease H-like"/>
    <property type="match status" value="1"/>
</dbReference>
<feature type="binding site" evidence="18">
    <location>
        <position position="8"/>
    </location>
    <ligand>
        <name>substrate</name>
    </ligand>
</feature>
<dbReference type="EC" id="2.7.7.7" evidence="2 20"/>
<feature type="binding site" evidence="19">
    <location>
        <position position="10"/>
    </location>
    <ligand>
        <name>a divalent metal cation</name>
        <dbReference type="ChEBI" id="CHEBI:60240"/>
        <label>1</label>
        <note>catalytic</note>
    </ligand>
</feature>
<dbReference type="CDD" id="cd06131">
    <property type="entry name" value="DNA_pol_III_epsilon_Ecoli_like"/>
    <property type="match status" value="1"/>
</dbReference>
<evidence type="ECO:0000256" key="4">
    <source>
        <dbReference type="ARBA" id="ARBA00022679"/>
    </source>
</evidence>
<dbReference type="InterPro" id="IPR006054">
    <property type="entry name" value="DnaQ"/>
</dbReference>
<proteinExistence type="predicted"/>
<dbReference type="EMBL" id="QEXV01000001">
    <property type="protein sequence ID" value="PWE18365.1"/>
    <property type="molecule type" value="Genomic_DNA"/>
</dbReference>
<evidence type="ECO:0000256" key="13">
    <source>
        <dbReference type="ARBA" id="ARBA00023211"/>
    </source>
</evidence>
<evidence type="ECO:0000256" key="5">
    <source>
        <dbReference type="ARBA" id="ARBA00022695"/>
    </source>
</evidence>
<comment type="caution">
    <text evidence="23">The sequence shown here is derived from an EMBL/GenBank/DDBJ whole genome shotgun (WGS) entry which is preliminary data.</text>
</comment>
<keyword evidence="7 20" id="KW-0540">Nuclease</keyword>
<evidence type="ECO:0000313" key="24">
    <source>
        <dbReference type="Proteomes" id="UP000245168"/>
    </source>
</evidence>
<sequence length="237" mass="26181">MTREIIFDTETTGLDPLSGDRITEIGCVEVEGLIPTGREFRKLINPERDIPAEVTEVTGHTREMLENEPVFAEIVDEFLAFVGDAPLVAHNAPFDRGFINMELERCGRPAIADDRFKDTAAMARERFPGAPASLDALCKRFDISLDSRTKHGALIDAYLLAEVYLELHGGRERRLEFAGGAAAGAKVEFPARPPRPEPLAPRSTPEERAAHAEFVAEMETSVWVELGVIEVAPRVDE</sequence>
<evidence type="ECO:0000256" key="7">
    <source>
        <dbReference type="ARBA" id="ARBA00022722"/>
    </source>
</evidence>
<evidence type="ECO:0000256" key="16">
    <source>
        <dbReference type="ARBA" id="ARBA00049244"/>
    </source>
</evidence>
<dbReference type="AlphaFoldDB" id="A0A2U2BWG9"/>
<dbReference type="SMART" id="SM00479">
    <property type="entry name" value="EXOIII"/>
    <property type="match status" value="1"/>
</dbReference>
<dbReference type="Pfam" id="PF00929">
    <property type="entry name" value="RNase_T"/>
    <property type="match status" value="1"/>
</dbReference>
<dbReference type="InterPro" id="IPR006309">
    <property type="entry name" value="DnaQ_proteo"/>
</dbReference>
<comment type="cofactor">
    <cofactor evidence="19">
        <name>Mg(2+)</name>
        <dbReference type="ChEBI" id="CHEBI:18420"/>
    </cofactor>
    <cofactor evidence="19">
        <name>Mn(2+)</name>
        <dbReference type="ChEBI" id="CHEBI:29035"/>
    </cofactor>
    <text evidence="19">Binds 2 divalent metal cations. Magnesium or manganese.</text>
</comment>
<keyword evidence="10 20" id="KW-0269">Exonuclease</keyword>
<keyword evidence="5 20" id="KW-0548">Nucleotidyltransferase</keyword>
<feature type="binding site" evidence="18">
    <location>
        <position position="10"/>
    </location>
    <ligand>
        <name>substrate</name>
    </ligand>
</feature>
<dbReference type="PANTHER" id="PTHR30231:SF41">
    <property type="entry name" value="DNA POLYMERASE III SUBUNIT EPSILON"/>
    <property type="match status" value="1"/>
</dbReference>
<dbReference type="GO" id="GO:0045004">
    <property type="term" value="P:DNA replication proofreading"/>
    <property type="evidence" value="ECO:0007669"/>
    <property type="project" value="TreeGrafter"/>
</dbReference>
<evidence type="ECO:0000256" key="15">
    <source>
        <dbReference type="ARBA" id="ARBA00026073"/>
    </source>
</evidence>
<comment type="subunit">
    <text evidence="15 20">DNA polymerase III contains a core (composed of alpha, epsilon and theta chains) that associates with a tau subunit. This core dimerizes to form the POLIII' complex. PolIII' associates with the gamma complex (composed of gamma, delta, delta', psi and chi chains) and with the beta chain to form the complete DNA polymerase III complex.</text>
</comment>
<accession>A0A2U2BWG9</accession>
<organism evidence="23 24">
    <name type="scientific">Marinicauda salina</name>
    <dbReference type="NCBI Taxonomy" id="2135793"/>
    <lineage>
        <taxon>Bacteria</taxon>
        <taxon>Pseudomonadati</taxon>
        <taxon>Pseudomonadota</taxon>
        <taxon>Alphaproteobacteria</taxon>
        <taxon>Maricaulales</taxon>
        <taxon>Maricaulaceae</taxon>
        <taxon>Marinicauda</taxon>
    </lineage>
</organism>
<dbReference type="GO" id="GO:0008408">
    <property type="term" value="F:3'-5' exonuclease activity"/>
    <property type="evidence" value="ECO:0007669"/>
    <property type="project" value="TreeGrafter"/>
</dbReference>
<dbReference type="RefSeq" id="WP_109251640.1">
    <property type="nucleotide sequence ID" value="NZ_QEXV01000001.1"/>
</dbReference>
<evidence type="ECO:0000256" key="19">
    <source>
        <dbReference type="PIRSR" id="PIRSR606309-3"/>
    </source>
</evidence>
<evidence type="ECO:0000256" key="8">
    <source>
        <dbReference type="ARBA" id="ARBA00022723"/>
    </source>
</evidence>
<dbReference type="GO" id="GO:0005829">
    <property type="term" value="C:cytosol"/>
    <property type="evidence" value="ECO:0007669"/>
    <property type="project" value="TreeGrafter"/>
</dbReference>
<feature type="binding site" evidence="19">
    <location>
        <position position="8"/>
    </location>
    <ligand>
        <name>a divalent metal cation</name>
        <dbReference type="ChEBI" id="CHEBI:60240"/>
        <label>1</label>
        <note>catalytic</note>
    </ligand>
</feature>
<feature type="domain" description="Exonuclease" evidence="22">
    <location>
        <begin position="3"/>
        <end position="173"/>
    </location>
</feature>
<evidence type="ECO:0000256" key="9">
    <source>
        <dbReference type="ARBA" id="ARBA00022801"/>
    </source>
</evidence>
<feature type="binding site" evidence="18">
    <location>
        <position position="156"/>
    </location>
    <ligand>
        <name>substrate</name>
    </ligand>
</feature>
<keyword evidence="8 19" id="KW-0479">Metal-binding</keyword>
<keyword evidence="13 19" id="KW-0464">Manganese</keyword>
<dbReference type="NCBIfam" id="NF004316">
    <property type="entry name" value="PRK05711.1"/>
    <property type="match status" value="1"/>
</dbReference>
<evidence type="ECO:0000256" key="1">
    <source>
        <dbReference type="ARBA" id="ARBA00001936"/>
    </source>
</evidence>
<evidence type="ECO:0000256" key="18">
    <source>
        <dbReference type="PIRSR" id="PIRSR606309-2"/>
    </source>
</evidence>
<dbReference type="GO" id="GO:0046872">
    <property type="term" value="F:metal ion binding"/>
    <property type="evidence" value="ECO:0007669"/>
    <property type="project" value="UniProtKB-KW"/>
</dbReference>
<dbReference type="OrthoDB" id="9804290at2"/>
<evidence type="ECO:0000256" key="21">
    <source>
        <dbReference type="SAM" id="MobiDB-lite"/>
    </source>
</evidence>
<keyword evidence="6 20" id="KW-0235">DNA replication</keyword>
<evidence type="ECO:0000256" key="12">
    <source>
        <dbReference type="ARBA" id="ARBA00022932"/>
    </source>
</evidence>
<keyword evidence="24" id="KW-1185">Reference proteome</keyword>
<evidence type="ECO:0000256" key="3">
    <source>
        <dbReference type="ARBA" id="ARBA00020352"/>
    </source>
</evidence>
<dbReference type="GO" id="GO:0003677">
    <property type="term" value="F:DNA binding"/>
    <property type="evidence" value="ECO:0007669"/>
    <property type="project" value="InterPro"/>
</dbReference>
<dbReference type="InterPro" id="IPR012337">
    <property type="entry name" value="RNaseH-like_sf"/>
</dbReference>
<evidence type="ECO:0000256" key="14">
    <source>
        <dbReference type="ARBA" id="ARBA00025483"/>
    </source>
</evidence>
<dbReference type="InterPro" id="IPR013520">
    <property type="entry name" value="Ribonucl_H"/>
</dbReference>
<keyword evidence="12 20" id="KW-0239">DNA-directed DNA polymerase</keyword>
<name>A0A2U2BWG9_9PROT</name>
<evidence type="ECO:0000256" key="20">
    <source>
        <dbReference type="RuleBase" id="RU364087"/>
    </source>
</evidence>
<gene>
    <name evidence="20 23" type="primary">dnaQ</name>
    <name evidence="23" type="ORF">DDZ18_01810</name>
</gene>
<reference evidence="24" key="1">
    <citation type="submission" date="2018-05" db="EMBL/GenBank/DDBJ databases">
        <authorList>
            <person name="Liu B.-T."/>
        </authorList>
    </citation>
    <scope>NUCLEOTIDE SEQUENCE [LARGE SCALE GENOMIC DNA]</scope>
    <source>
        <strain evidence="24">WD6-1</strain>
    </source>
</reference>
<evidence type="ECO:0000256" key="11">
    <source>
        <dbReference type="ARBA" id="ARBA00022842"/>
    </source>
</evidence>